<comment type="caution">
    <text evidence="2">The sequence shown here is derived from an EMBL/GenBank/DDBJ whole genome shotgun (WGS) entry which is preliminary data.</text>
</comment>
<dbReference type="Proteomes" id="UP000297565">
    <property type="component" value="Unassembled WGS sequence"/>
</dbReference>
<dbReference type="Gene3D" id="2.150.10.10">
    <property type="entry name" value="Serralysin-like metalloprotease, C-terminal"/>
    <property type="match status" value="1"/>
</dbReference>
<sequence length="104" mass="10783">MGTGSSVYAVKGVALGDNASIGKDAHSSIALGNETKADMMNSVALGYRSTTNYFYDKNDANKSTAVLSGKDSLSAMELDGYVPEGSSYKIFNDKAAGIISVGGW</sequence>
<dbReference type="AlphaFoldDB" id="A0AAX2S037"/>
<proteinExistence type="predicted"/>
<dbReference type="GO" id="GO:0019867">
    <property type="term" value="C:outer membrane"/>
    <property type="evidence" value="ECO:0007669"/>
    <property type="project" value="InterPro"/>
</dbReference>
<evidence type="ECO:0000313" key="3">
    <source>
        <dbReference type="Proteomes" id="UP000297565"/>
    </source>
</evidence>
<dbReference type="InterPro" id="IPR011049">
    <property type="entry name" value="Serralysin-like_metalloprot_C"/>
</dbReference>
<evidence type="ECO:0000259" key="1">
    <source>
        <dbReference type="Pfam" id="PF05658"/>
    </source>
</evidence>
<dbReference type="InterPro" id="IPR008640">
    <property type="entry name" value="Adhesin_Head_dom"/>
</dbReference>
<dbReference type="SUPFAM" id="SSF101967">
    <property type="entry name" value="Adhesin YadA, collagen-binding domain"/>
    <property type="match status" value="1"/>
</dbReference>
<protein>
    <recommendedName>
        <fullName evidence="1">Trimeric autotransporter adhesin YadA-like head domain-containing protein</fullName>
    </recommendedName>
</protein>
<dbReference type="Pfam" id="PF05658">
    <property type="entry name" value="YadA_head"/>
    <property type="match status" value="1"/>
</dbReference>
<reference evidence="2 3" key="1">
    <citation type="submission" date="2019-03" db="EMBL/GenBank/DDBJ databases">
        <title>Horizontal Gene Transfer Machinery in Histophilus somni.</title>
        <authorList>
            <person name="Mostafa Nazari M."/>
            <person name="Liljebjelke K."/>
        </authorList>
    </citation>
    <scope>NUCLEOTIDE SEQUENCE [LARGE SCALE GENOMIC DNA]</scope>
    <source>
        <strain evidence="2 3">UOC-EPH-KLM-04</strain>
    </source>
</reference>
<organism evidence="2 3">
    <name type="scientific">Histophilus somni</name>
    <name type="common">Haemophilus somnus</name>
    <dbReference type="NCBI Taxonomy" id="731"/>
    <lineage>
        <taxon>Bacteria</taxon>
        <taxon>Pseudomonadati</taxon>
        <taxon>Pseudomonadota</taxon>
        <taxon>Gammaproteobacteria</taxon>
        <taxon>Pasteurellales</taxon>
        <taxon>Pasteurellaceae</taxon>
        <taxon>Histophilus</taxon>
    </lineage>
</organism>
<gene>
    <name evidence="2" type="ORF">E2R48_10810</name>
</gene>
<evidence type="ECO:0000313" key="2">
    <source>
        <dbReference type="EMBL" id="TEW24915.1"/>
    </source>
</evidence>
<feature type="domain" description="Trimeric autotransporter adhesin YadA-like head" evidence="1">
    <location>
        <begin position="26"/>
        <end position="49"/>
    </location>
</feature>
<accession>A0AAX2S037</accession>
<name>A0AAX2S037_HISSO</name>
<dbReference type="EMBL" id="SNRV01000106">
    <property type="protein sequence ID" value="TEW24915.1"/>
    <property type="molecule type" value="Genomic_DNA"/>
</dbReference>
<feature type="non-terminal residue" evidence="2">
    <location>
        <position position="104"/>
    </location>
</feature>